<organism evidence="2 4">
    <name type="scientific">Pectobacterium carotovorum subsp. carotovorum</name>
    <name type="common">Erwinia carotovora subsp. carotovora</name>
    <dbReference type="NCBI Taxonomy" id="555"/>
    <lineage>
        <taxon>Bacteria</taxon>
        <taxon>Pseudomonadati</taxon>
        <taxon>Pseudomonadota</taxon>
        <taxon>Gammaproteobacteria</taxon>
        <taxon>Enterobacterales</taxon>
        <taxon>Pectobacteriaceae</taxon>
        <taxon>Pectobacterium</taxon>
    </lineage>
</organism>
<evidence type="ECO:0000313" key="4">
    <source>
        <dbReference type="Proteomes" id="UP001165145"/>
    </source>
</evidence>
<evidence type="ECO:0000313" key="2">
    <source>
        <dbReference type="EMBL" id="GLV67575.1"/>
    </source>
</evidence>
<reference evidence="1" key="1">
    <citation type="submission" date="2022-06" db="EMBL/GenBank/DDBJ databases">
        <title>Draft genome sequences of Pectobacterium carotovorum subsp. carotovorum str. NBRC12380.</title>
        <authorList>
            <person name="Wakabayashi Y."/>
            <person name="Kojima K."/>
        </authorList>
    </citation>
    <scope>NUCLEOTIDE SEQUENCE</scope>
    <source>
        <strain evidence="1">NBRC 12380</strain>
    </source>
</reference>
<dbReference type="EMBL" id="BRLF01000001">
    <property type="protein sequence ID" value="GKX45267.1"/>
    <property type="molecule type" value="Genomic_DNA"/>
</dbReference>
<proteinExistence type="predicted"/>
<keyword evidence="3" id="KW-1185">Reference proteome</keyword>
<dbReference type="RefSeq" id="WP_103183945.1">
    <property type="nucleotide sequence ID" value="NZ_BRLF01000001.1"/>
</dbReference>
<dbReference type="EMBL" id="BSRL01000001">
    <property type="protein sequence ID" value="GLV67575.1"/>
    <property type="molecule type" value="Genomic_DNA"/>
</dbReference>
<sequence>MMMYQIQQTITSLLLSEKNIVLNNPFKRQLQDGQQYTLFIGDMIETYTPVKMGNHIQAELNIDIVIVGTDEVLNNSTLIDVLSVMNSQQLKIALIEENVNASSINHESTERVISDDSTELYESKRCVFKLIYTYSQSKINNDEQTGE</sequence>
<dbReference type="Proteomes" id="UP001165145">
    <property type="component" value="Unassembled WGS sequence"/>
</dbReference>
<name>A0AAI9KXH1_PECCC</name>
<gene>
    <name evidence="2" type="ORF">Pcaca03_00190</name>
    <name evidence="1" type="ORF">SOASR016_00190</name>
</gene>
<evidence type="ECO:0000313" key="1">
    <source>
        <dbReference type="EMBL" id="GKX45267.1"/>
    </source>
</evidence>
<dbReference type="Proteomes" id="UP001058167">
    <property type="component" value="Unassembled WGS sequence"/>
</dbReference>
<dbReference type="AlphaFoldDB" id="A0AAI9KXH1"/>
<protein>
    <submittedName>
        <fullName evidence="2">Uncharacterized protein</fullName>
    </submittedName>
</protein>
<reference evidence="2" key="2">
    <citation type="submission" date="2023-02" db="EMBL/GenBank/DDBJ databases">
        <title>Pectobacterium carotovorum subsp. carotovorum NBRC 12380.</title>
        <authorList>
            <person name="Ichikawa N."/>
            <person name="Sato H."/>
            <person name="Tonouchi N."/>
        </authorList>
    </citation>
    <scope>NUCLEOTIDE SEQUENCE</scope>
    <source>
        <strain evidence="2">NBRC 12380</strain>
    </source>
</reference>
<evidence type="ECO:0000313" key="3">
    <source>
        <dbReference type="Proteomes" id="UP001058167"/>
    </source>
</evidence>
<comment type="caution">
    <text evidence="2">The sequence shown here is derived from an EMBL/GenBank/DDBJ whole genome shotgun (WGS) entry which is preliminary data.</text>
</comment>
<accession>A0AAI9KXH1</accession>